<organism evidence="1 2">
    <name type="scientific">Smallanthus sonchifolius</name>
    <dbReference type="NCBI Taxonomy" id="185202"/>
    <lineage>
        <taxon>Eukaryota</taxon>
        <taxon>Viridiplantae</taxon>
        <taxon>Streptophyta</taxon>
        <taxon>Embryophyta</taxon>
        <taxon>Tracheophyta</taxon>
        <taxon>Spermatophyta</taxon>
        <taxon>Magnoliopsida</taxon>
        <taxon>eudicotyledons</taxon>
        <taxon>Gunneridae</taxon>
        <taxon>Pentapetalae</taxon>
        <taxon>asterids</taxon>
        <taxon>campanulids</taxon>
        <taxon>Asterales</taxon>
        <taxon>Asteraceae</taxon>
        <taxon>Asteroideae</taxon>
        <taxon>Heliantheae alliance</taxon>
        <taxon>Millerieae</taxon>
        <taxon>Smallanthus</taxon>
    </lineage>
</organism>
<proteinExistence type="predicted"/>
<dbReference type="EMBL" id="CM042029">
    <property type="protein sequence ID" value="KAI3794570.1"/>
    <property type="molecule type" value="Genomic_DNA"/>
</dbReference>
<accession>A0ACB9HHH5</accession>
<evidence type="ECO:0000313" key="2">
    <source>
        <dbReference type="Proteomes" id="UP001056120"/>
    </source>
</evidence>
<evidence type="ECO:0000313" key="1">
    <source>
        <dbReference type="EMBL" id="KAI3794570.1"/>
    </source>
</evidence>
<sequence length="212" mass="23374">MGAGCSSSSSSSSFSLSLSSPNYHYSPSSTLHPKSPSNFIISPSNHIFYSQFLKSSTNSPPKCRSSSIHEIKTNKSTNPLKTAMSNPHTELLQKLVHDALVWSSLYGLVVGDRSVERSGSVPGVGMVHAPIALLPNSFPEVQWNQACELAPVFNELVDLVSLDGNMEKLPWYLDEFLDHVSDDGDDDDDDDKNIENNVSVLMLKDRLQMFFH</sequence>
<keyword evidence="2" id="KW-1185">Reference proteome</keyword>
<comment type="caution">
    <text evidence="1">The sequence shown here is derived from an EMBL/GenBank/DDBJ whole genome shotgun (WGS) entry which is preliminary data.</text>
</comment>
<protein>
    <submittedName>
        <fullName evidence="1">Uncharacterized protein</fullName>
    </submittedName>
</protein>
<dbReference type="Proteomes" id="UP001056120">
    <property type="component" value="Linkage Group LG12"/>
</dbReference>
<gene>
    <name evidence="1" type="ORF">L1987_37202</name>
</gene>
<reference evidence="1 2" key="2">
    <citation type="journal article" date="2022" name="Mol. Ecol. Resour.">
        <title>The genomes of chicory, endive, great burdock and yacon provide insights into Asteraceae paleo-polyploidization history and plant inulin production.</title>
        <authorList>
            <person name="Fan W."/>
            <person name="Wang S."/>
            <person name="Wang H."/>
            <person name="Wang A."/>
            <person name="Jiang F."/>
            <person name="Liu H."/>
            <person name="Zhao H."/>
            <person name="Xu D."/>
            <person name="Zhang Y."/>
        </authorList>
    </citation>
    <scope>NUCLEOTIDE SEQUENCE [LARGE SCALE GENOMIC DNA]</scope>
    <source>
        <strain evidence="2">cv. Yunnan</strain>
        <tissue evidence="1">Leaves</tissue>
    </source>
</reference>
<name>A0ACB9HHH5_9ASTR</name>
<reference evidence="2" key="1">
    <citation type="journal article" date="2022" name="Mol. Ecol. Resour.">
        <title>The genomes of chicory, endive, great burdock and yacon provide insights into Asteraceae palaeo-polyploidization history and plant inulin production.</title>
        <authorList>
            <person name="Fan W."/>
            <person name="Wang S."/>
            <person name="Wang H."/>
            <person name="Wang A."/>
            <person name="Jiang F."/>
            <person name="Liu H."/>
            <person name="Zhao H."/>
            <person name="Xu D."/>
            <person name="Zhang Y."/>
        </authorList>
    </citation>
    <scope>NUCLEOTIDE SEQUENCE [LARGE SCALE GENOMIC DNA]</scope>
    <source>
        <strain evidence="2">cv. Yunnan</strain>
    </source>
</reference>